<proteinExistence type="predicted"/>
<organism evidence="1">
    <name type="scientific">Rhizophora mucronata</name>
    <name type="common">Asiatic mangrove</name>
    <dbReference type="NCBI Taxonomy" id="61149"/>
    <lineage>
        <taxon>Eukaryota</taxon>
        <taxon>Viridiplantae</taxon>
        <taxon>Streptophyta</taxon>
        <taxon>Embryophyta</taxon>
        <taxon>Tracheophyta</taxon>
        <taxon>Spermatophyta</taxon>
        <taxon>Magnoliopsida</taxon>
        <taxon>eudicotyledons</taxon>
        <taxon>Gunneridae</taxon>
        <taxon>Pentapetalae</taxon>
        <taxon>rosids</taxon>
        <taxon>fabids</taxon>
        <taxon>Malpighiales</taxon>
        <taxon>Rhizophoraceae</taxon>
        <taxon>Rhizophora</taxon>
    </lineage>
</organism>
<accession>A0A2P2L9L2</accession>
<protein>
    <submittedName>
        <fullName evidence="1">Uncharacterized protein</fullName>
    </submittedName>
</protein>
<name>A0A2P2L9L2_RHIMU</name>
<sequence length="50" mass="5821">MLEELLLHTLQLAQLFTWQGDDRIGQDIALEKIMSLPIRTKVVSNLYFCD</sequence>
<evidence type="ECO:0000313" key="1">
    <source>
        <dbReference type="EMBL" id="MBX14634.1"/>
    </source>
</evidence>
<reference evidence="1" key="1">
    <citation type="submission" date="2018-02" db="EMBL/GenBank/DDBJ databases">
        <title>Rhizophora mucronata_Transcriptome.</title>
        <authorList>
            <person name="Meera S.P."/>
            <person name="Sreeshan A."/>
            <person name="Augustine A."/>
        </authorList>
    </citation>
    <scope>NUCLEOTIDE SEQUENCE</scope>
    <source>
        <tissue evidence="1">Leaf</tissue>
    </source>
</reference>
<dbReference type="EMBL" id="GGEC01034150">
    <property type="protein sequence ID" value="MBX14634.1"/>
    <property type="molecule type" value="Transcribed_RNA"/>
</dbReference>
<dbReference type="AlphaFoldDB" id="A0A2P2L9L2"/>